<protein>
    <submittedName>
        <fullName evidence="1">Pilus assembly protein</fullName>
    </submittedName>
</protein>
<name>A0ABY5KXK7_9CELL</name>
<evidence type="ECO:0000313" key="1">
    <source>
        <dbReference type="EMBL" id="UUI74433.1"/>
    </source>
</evidence>
<reference evidence="1 2" key="1">
    <citation type="submission" date="2022-07" db="EMBL/GenBank/DDBJ databases">
        <title>Novel species in genus cellulomonas.</title>
        <authorList>
            <person name="Ye L."/>
        </authorList>
    </citation>
    <scope>NUCLEOTIDE SEQUENCE [LARGE SCALE GENOMIC DNA]</scope>
    <source>
        <strain evidence="2">zg-Y338</strain>
    </source>
</reference>
<organism evidence="1 2">
    <name type="scientific">Cellulomonas chengniuliangii</name>
    <dbReference type="NCBI Taxonomy" id="2968084"/>
    <lineage>
        <taxon>Bacteria</taxon>
        <taxon>Bacillati</taxon>
        <taxon>Actinomycetota</taxon>
        <taxon>Actinomycetes</taxon>
        <taxon>Micrococcales</taxon>
        <taxon>Cellulomonadaceae</taxon>
        <taxon>Cellulomonas</taxon>
    </lineage>
</organism>
<dbReference type="EMBL" id="CP101988">
    <property type="protein sequence ID" value="UUI74433.1"/>
    <property type="molecule type" value="Genomic_DNA"/>
</dbReference>
<evidence type="ECO:0000313" key="2">
    <source>
        <dbReference type="Proteomes" id="UP001316189"/>
    </source>
</evidence>
<dbReference type="RefSeq" id="WP_227569508.1">
    <property type="nucleotide sequence ID" value="NZ_CP101988.1"/>
</dbReference>
<proteinExistence type="predicted"/>
<keyword evidence="2" id="KW-1185">Reference proteome</keyword>
<dbReference type="Proteomes" id="UP001316189">
    <property type="component" value="Chromosome"/>
</dbReference>
<sequence length="116" mass="12095">MDFVLVGALTSLIFAAVLQLALIQHVRNTLVDCAAEGARYAALADRGVEEGAERTRALVSAGLSDRYAQEVSARRAQVDGLDVVEVRITAPMPVAGLLGPDRALTVVGHALAEGGE</sequence>
<accession>A0ABY5KXK7</accession>
<gene>
    <name evidence="1" type="ORF">NP064_11565</name>
</gene>